<dbReference type="GO" id="GO:0042276">
    <property type="term" value="P:error-prone translesion synthesis"/>
    <property type="evidence" value="ECO:0007669"/>
    <property type="project" value="TreeGrafter"/>
</dbReference>
<dbReference type="Gene3D" id="3.30.70.270">
    <property type="match status" value="1"/>
</dbReference>
<dbReference type="Pfam" id="PF13438">
    <property type="entry name" value="DUF4113"/>
    <property type="match status" value="1"/>
</dbReference>
<dbReference type="InterPro" id="IPR050116">
    <property type="entry name" value="DNA_polymerase-Y"/>
</dbReference>
<dbReference type="Gene3D" id="3.40.1170.60">
    <property type="match status" value="1"/>
</dbReference>
<dbReference type="EMBL" id="UINC01036446">
    <property type="protein sequence ID" value="SVB30425.1"/>
    <property type="molecule type" value="Genomic_DNA"/>
</dbReference>
<dbReference type="InterPro" id="IPR017961">
    <property type="entry name" value="DNA_pol_Y-fam_little_finger"/>
</dbReference>
<dbReference type="Gene3D" id="1.10.150.20">
    <property type="entry name" value="5' to 3' exonuclease, C-terminal subdomain"/>
    <property type="match status" value="1"/>
</dbReference>
<dbReference type="Pfam" id="PF00817">
    <property type="entry name" value="IMS"/>
    <property type="match status" value="1"/>
</dbReference>
<evidence type="ECO:0000259" key="5">
    <source>
        <dbReference type="PROSITE" id="PS50173"/>
    </source>
</evidence>
<evidence type="ECO:0000256" key="2">
    <source>
        <dbReference type="ARBA" id="ARBA00023199"/>
    </source>
</evidence>
<organism evidence="6">
    <name type="scientific">marine metagenome</name>
    <dbReference type="NCBI Taxonomy" id="408172"/>
    <lineage>
        <taxon>unclassified sequences</taxon>
        <taxon>metagenomes</taxon>
        <taxon>ecological metagenomes</taxon>
    </lineage>
</organism>
<dbReference type="CDD" id="cd01700">
    <property type="entry name" value="PolY_Pol_V_umuC"/>
    <property type="match status" value="1"/>
</dbReference>
<keyword evidence="2" id="KW-0741">SOS mutagenesis</keyword>
<dbReference type="InterPro" id="IPR043128">
    <property type="entry name" value="Rev_trsase/Diguanyl_cyclase"/>
</dbReference>
<evidence type="ECO:0000313" key="6">
    <source>
        <dbReference type="EMBL" id="SVB30425.1"/>
    </source>
</evidence>
<dbReference type="InterPro" id="IPR001126">
    <property type="entry name" value="UmuC"/>
</dbReference>
<dbReference type="GO" id="GO:0005829">
    <property type="term" value="C:cytosol"/>
    <property type="evidence" value="ECO:0007669"/>
    <property type="project" value="TreeGrafter"/>
</dbReference>
<accession>A0A382CWI3</accession>
<evidence type="ECO:0000256" key="4">
    <source>
        <dbReference type="ARBA" id="ARBA00023236"/>
    </source>
</evidence>
<dbReference type="PANTHER" id="PTHR11076:SF34">
    <property type="entry name" value="PROTEIN UMUC"/>
    <property type="match status" value="1"/>
</dbReference>
<sequence length="427" mass="47597">MLDLEEAMIALIDCNNFYASCEQVFQPELKGKPLVVLSNNDGNVIARSAEAKKLGIGMGVLSGSVREFVRSHGLQIRSSNYALYGDMSSRVMETLEQLLPNVERYSIDEAFADVSGLSRDRLVELCQLVRRRVLRHTGIQVSIGAAPTKTLAKVANRLAKRRPELAGVCIGTEPLSFSRVLEQMETGDVWGIGRKISRKLAEFGITSAGQLRDADPEWIKKRFSVVLMRTVLELRGESCLELEEPEESRKSLMCGRSFGTPLKELEDIRPALTHFVQNAAGRLWKYKQAASAITVYLSTNRFRKNIAQRSVSASVEMGATDNMLHLNAAAQRALEKVFKPGFEYHRVGVLLHDLVSVKNIPEQLFETEHKVSRSPELMWAIKNINARFGRYTVVSASASGSSAWRARSKSRSPAFTTCWNELPVVHA</sequence>
<evidence type="ECO:0000256" key="1">
    <source>
        <dbReference type="ARBA" id="ARBA00022763"/>
    </source>
</evidence>
<dbReference type="InterPro" id="IPR043502">
    <property type="entry name" value="DNA/RNA_pol_sf"/>
</dbReference>
<keyword evidence="1" id="KW-0227">DNA damage</keyword>
<dbReference type="Pfam" id="PF11799">
    <property type="entry name" value="IMS_C"/>
    <property type="match status" value="1"/>
</dbReference>
<reference evidence="6" key="1">
    <citation type="submission" date="2018-05" db="EMBL/GenBank/DDBJ databases">
        <authorList>
            <person name="Lanie J.A."/>
            <person name="Ng W.-L."/>
            <person name="Kazmierczak K.M."/>
            <person name="Andrzejewski T.M."/>
            <person name="Davidsen T.M."/>
            <person name="Wayne K.J."/>
            <person name="Tettelin H."/>
            <person name="Glass J.I."/>
            <person name="Rusch D."/>
            <person name="Podicherti R."/>
            <person name="Tsui H.-C.T."/>
            <person name="Winkler M.E."/>
        </authorList>
    </citation>
    <scope>NUCLEOTIDE SEQUENCE</scope>
</reference>
<dbReference type="GO" id="GO:0009432">
    <property type="term" value="P:SOS response"/>
    <property type="evidence" value="ECO:0007669"/>
    <property type="project" value="UniProtKB-KW"/>
</dbReference>
<proteinExistence type="predicted"/>
<feature type="domain" description="UmuC" evidence="5">
    <location>
        <begin position="9"/>
        <end position="193"/>
    </location>
</feature>
<dbReference type="GO" id="GO:0006281">
    <property type="term" value="P:DNA repair"/>
    <property type="evidence" value="ECO:0007669"/>
    <property type="project" value="UniProtKB-KW"/>
</dbReference>
<keyword evidence="3" id="KW-0234">DNA repair</keyword>
<name>A0A382CWI3_9ZZZZ</name>
<dbReference type="InterPro" id="IPR025188">
    <property type="entry name" value="DUF4113"/>
</dbReference>
<protein>
    <recommendedName>
        <fullName evidence="5">UmuC domain-containing protein</fullName>
    </recommendedName>
</protein>
<dbReference type="AlphaFoldDB" id="A0A382CWI3"/>
<dbReference type="PANTHER" id="PTHR11076">
    <property type="entry name" value="DNA REPAIR POLYMERASE UMUC / TRANSFERASE FAMILY MEMBER"/>
    <property type="match status" value="1"/>
</dbReference>
<gene>
    <name evidence="6" type="ORF">METZ01_LOCUS183279</name>
</gene>
<dbReference type="GO" id="GO:0003684">
    <property type="term" value="F:damaged DNA binding"/>
    <property type="evidence" value="ECO:0007669"/>
    <property type="project" value="InterPro"/>
</dbReference>
<evidence type="ECO:0000256" key="3">
    <source>
        <dbReference type="ARBA" id="ARBA00023204"/>
    </source>
</evidence>
<dbReference type="GO" id="GO:0003887">
    <property type="term" value="F:DNA-directed DNA polymerase activity"/>
    <property type="evidence" value="ECO:0007669"/>
    <property type="project" value="TreeGrafter"/>
</dbReference>
<keyword evidence="4" id="KW-0742">SOS response</keyword>
<dbReference type="PROSITE" id="PS50173">
    <property type="entry name" value="UMUC"/>
    <property type="match status" value="1"/>
</dbReference>
<dbReference type="SUPFAM" id="SSF56672">
    <property type="entry name" value="DNA/RNA polymerases"/>
    <property type="match status" value="1"/>
</dbReference>